<evidence type="ECO:0000259" key="11">
    <source>
        <dbReference type="Pfam" id="PF08245"/>
    </source>
</evidence>
<dbReference type="InterPro" id="IPR004101">
    <property type="entry name" value="Mur_ligase_C"/>
</dbReference>
<dbReference type="NCBIfam" id="NF001126">
    <property type="entry name" value="PRK00139.1-4"/>
    <property type="match status" value="1"/>
</dbReference>
<feature type="binding site" evidence="7">
    <location>
        <begin position="116"/>
        <end position="122"/>
    </location>
    <ligand>
        <name>ATP</name>
        <dbReference type="ChEBI" id="CHEBI:30616"/>
    </ligand>
</feature>
<keyword evidence="7" id="KW-0067">ATP-binding</keyword>
<comment type="PTM">
    <text evidence="7">Carboxylation is probably crucial for Mg(2+) binding and, consequently, for the gamma-phosphate positioning of ATP.</text>
</comment>
<protein>
    <recommendedName>
        <fullName evidence="7">UDP-N-acetylmuramoyl-L-alanyl-D-glutamate--2,6-diaminopimelate ligase</fullName>
        <ecNumber evidence="7">6.3.2.13</ecNumber>
    </recommendedName>
    <alternativeName>
        <fullName evidence="7">Meso-A2pm-adding enzyme</fullName>
    </alternativeName>
    <alternativeName>
        <fullName evidence="7">Meso-diaminopimelate-adding enzyme</fullName>
    </alternativeName>
    <alternativeName>
        <fullName evidence="7">UDP-MurNAc-L-Ala-D-Glu:meso-diaminopimelate ligase</fullName>
    </alternativeName>
    <alternativeName>
        <fullName evidence="7">UDP-MurNAc-tripeptide synthetase</fullName>
    </alternativeName>
    <alternativeName>
        <fullName evidence="7">UDP-N-acetylmuramyl-tripeptide synthetase</fullName>
    </alternativeName>
</protein>
<dbReference type="InterPro" id="IPR013221">
    <property type="entry name" value="Mur_ligase_cen"/>
</dbReference>
<dbReference type="SUPFAM" id="SSF53244">
    <property type="entry name" value="MurD-like peptide ligases, peptide-binding domain"/>
    <property type="match status" value="1"/>
</dbReference>
<dbReference type="UniPathway" id="UPA00219"/>
<evidence type="ECO:0000256" key="3">
    <source>
        <dbReference type="ARBA" id="ARBA00022960"/>
    </source>
</evidence>
<dbReference type="PANTHER" id="PTHR23135:SF4">
    <property type="entry name" value="UDP-N-ACETYLMURAMOYL-L-ALANYL-D-GLUTAMATE--2,6-DIAMINOPIMELATE LIGASE MURE HOMOLOG, CHLOROPLASTIC"/>
    <property type="match status" value="1"/>
</dbReference>
<dbReference type="InterPro" id="IPR036565">
    <property type="entry name" value="Mur-like_cat_sf"/>
</dbReference>
<keyword evidence="7 12" id="KW-0436">Ligase</keyword>
<dbReference type="Pfam" id="PF01225">
    <property type="entry name" value="Mur_ligase"/>
    <property type="match status" value="1"/>
</dbReference>
<comment type="caution">
    <text evidence="7">Lacks conserved residue(s) required for the propagation of feature annotation.</text>
</comment>
<feature type="binding site" evidence="7">
    <location>
        <position position="193"/>
    </location>
    <ligand>
        <name>UDP-N-acetyl-alpha-D-muramoyl-L-alanyl-D-glutamate</name>
        <dbReference type="ChEBI" id="CHEBI:83900"/>
    </ligand>
</feature>
<keyword evidence="4 7" id="KW-0573">Peptidoglycan synthesis</keyword>
<feature type="binding site" evidence="7">
    <location>
        <begin position="158"/>
        <end position="159"/>
    </location>
    <ligand>
        <name>UDP-N-acetyl-alpha-D-muramoyl-L-alanyl-D-glutamate</name>
        <dbReference type="ChEBI" id="CHEBI:83900"/>
    </ligand>
</feature>
<evidence type="ECO:0000256" key="1">
    <source>
        <dbReference type="ARBA" id="ARBA00005898"/>
    </source>
</evidence>
<dbReference type="AlphaFoldDB" id="A0A2A2F5R6"/>
<dbReference type="NCBIfam" id="TIGR01085">
    <property type="entry name" value="murE"/>
    <property type="match status" value="1"/>
</dbReference>
<dbReference type="Pfam" id="PF08245">
    <property type="entry name" value="Mur_ligase_M"/>
    <property type="match status" value="1"/>
</dbReference>
<dbReference type="EC" id="6.3.2.13" evidence="7"/>
<feature type="binding site" evidence="7">
    <location>
        <position position="466"/>
    </location>
    <ligand>
        <name>meso-2,6-diaminopimelate</name>
        <dbReference type="ChEBI" id="CHEBI:57791"/>
    </ligand>
</feature>
<proteinExistence type="inferred from homology"/>
<feature type="binding site" evidence="7">
    <location>
        <position position="387"/>
    </location>
    <ligand>
        <name>meso-2,6-diaminopimelate</name>
        <dbReference type="ChEBI" id="CHEBI:57791"/>
    </ligand>
</feature>
<dbReference type="GO" id="GO:0051301">
    <property type="term" value="P:cell division"/>
    <property type="evidence" value="ECO:0007669"/>
    <property type="project" value="UniProtKB-KW"/>
</dbReference>
<feature type="short sequence motif" description="Meso-diaminopimelate recognition motif" evidence="7">
    <location>
        <begin position="411"/>
        <end position="414"/>
    </location>
</feature>
<evidence type="ECO:0000259" key="9">
    <source>
        <dbReference type="Pfam" id="PF01225"/>
    </source>
</evidence>
<dbReference type="GO" id="GO:0008765">
    <property type="term" value="F:UDP-N-acetylmuramoylalanyl-D-glutamate-2,6-diaminopimelate ligase activity"/>
    <property type="evidence" value="ECO:0007669"/>
    <property type="project" value="UniProtKB-UniRule"/>
</dbReference>
<evidence type="ECO:0000256" key="5">
    <source>
        <dbReference type="ARBA" id="ARBA00023306"/>
    </source>
</evidence>
<evidence type="ECO:0000313" key="13">
    <source>
        <dbReference type="Proteomes" id="UP000218896"/>
    </source>
</evidence>
<comment type="subcellular location">
    <subcellularLocation>
        <location evidence="7 8">Cytoplasm</location>
    </subcellularLocation>
</comment>
<dbReference type="Proteomes" id="UP000218896">
    <property type="component" value="Unassembled WGS sequence"/>
</dbReference>
<evidence type="ECO:0000256" key="7">
    <source>
        <dbReference type="HAMAP-Rule" id="MF_00208"/>
    </source>
</evidence>
<evidence type="ECO:0000313" key="12">
    <source>
        <dbReference type="EMBL" id="PAU79945.1"/>
    </source>
</evidence>
<comment type="caution">
    <text evidence="12">The sequence shown here is derived from an EMBL/GenBank/DDBJ whole genome shotgun (WGS) entry which is preliminary data.</text>
</comment>
<dbReference type="GO" id="GO:0071555">
    <property type="term" value="P:cell wall organization"/>
    <property type="evidence" value="ECO:0007669"/>
    <property type="project" value="UniProtKB-KW"/>
</dbReference>
<feature type="binding site" evidence="7">
    <location>
        <position position="185"/>
    </location>
    <ligand>
        <name>UDP-N-acetyl-alpha-D-muramoyl-L-alanyl-D-glutamate</name>
        <dbReference type="ChEBI" id="CHEBI:83900"/>
    </ligand>
</feature>
<organism evidence="12 13">
    <name type="scientific">Halovibrio salipaludis</name>
    <dbReference type="NCBI Taxonomy" id="2032626"/>
    <lineage>
        <taxon>Bacteria</taxon>
        <taxon>Pseudomonadati</taxon>
        <taxon>Pseudomonadota</taxon>
        <taxon>Gammaproteobacteria</taxon>
        <taxon>Oceanospirillales</taxon>
        <taxon>Halomonadaceae</taxon>
        <taxon>Halovibrio</taxon>
    </lineage>
</organism>
<evidence type="ECO:0000259" key="10">
    <source>
        <dbReference type="Pfam" id="PF02875"/>
    </source>
</evidence>
<keyword evidence="2 7" id="KW-0132">Cell division</keyword>
<dbReference type="Gene3D" id="3.90.190.20">
    <property type="entry name" value="Mur ligase, C-terminal domain"/>
    <property type="match status" value="1"/>
</dbReference>
<dbReference type="InterPro" id="IPR000713">
    <property type="entry name" value="Mur_ligase_N"/>
</dbReference>
<feature type="domain" description="Mur ligase C-terminal" evidence="10">
    <location>
        <begin position="338"/>
        <end position="464"/>
    </location>
</feature>
<reference evidence="12 13" key="1">
    <citation type="submission" date="2017-08" db="EMBL/GenBank/DDBJ databases">
        <title>Halovibrio sewagensis sp. nov., isolated from wastewater of high salinity.</title>
        <authorList>
            <person name="Dong X."/>
            <person name="Zhang G."/>
        </authorList>
    </citation>
    <scope>NUCLEOTIDE SEQUENCE [LARGE SCALE GENOMIC DNA]</scope>
    <source>
        <strain evidence="12 13">YL5-2</strain>
    </source>
</reference>
<dbReference type="PANTHER" id="PTHR23135">
    <property type="entry name" value="MUR LIGASE FAMILY MEMBER"/>
    <property type="match status" value="1"/>
</dbReference>
<feature type="binding site" evidence="7">
    <location>
        <position position="191"/>
    </location>
    <ligand>
        <name>UDP-N-acetyl-alpha-D-muramoyl-L-alanyl-D-glutamate</name>
        <dbReference type="ChEBI" id="CHEBI:83900"/>
    </ligand>
</feature>
<keyword evidence="7" id="KW-0963">Cytoplasm</keyword>
<dbReference type="OrthoDB" id="9800958at2"/>
<dbReference type="GO" id="GO:0008360">
    <property type="term" value="P:regulation of cell shape"/>
    <property type="evidence" value="ECO:0007669"/>
    <property type="project" value="UniProtKB-KW"/>
</dbReference>
<comment type="pathway">
    <text evidence="7 8">Cell wall biogenesis; peptidoglycan biosynthesis.</text>
</comment>
<sequence>MSHVAHSLKNLLRDRVAIPSVLDVWVHGLSADSRRVRPGDAFIALAGSGGDPWAHVDDAVANGAVAVLLEDGAGDPREYRGAVLVPVAGLADCLAGLADYFHGHPSAHLTVIGVTGTNGKTSVTGFLAAILEAGGIPAATMGTLGYAFRESRETASHTTPDVTRVHSLLAGFLDQGAKAVVMEVSSHALVQGRVDRVRFDAGVFTNLSPEHLDYHADMAAYGAAKARLFMDHEPDIAVVNADDDFGRQLLGQLPAETRLWRYGSMAQQLECRIRDARPASDGMAAIFDTRLGRLSLQTRLMGHFNIENLAAASATALALGIPPGVVETAAAGVEAPPGRLEPHAATSGLKLVIDYAHTAAALEHALAALRPHVSGELWCVFGCGGNRDQTKRPAMGEVAERLADHVILTDDNPRDESPEGIVADILSGMADAAGARVIHDRDRAITTAFREADATDLVLIAGKGHETTQERGGVRTAFSDAGVVRRLIGEGGEAA</sequence>
<comment type="catalytic activity">
    <reaction evidence="7">
        <text>UDP-N-acetyl-alpha-D-muramoyl-L-alanyl-D-glutamate + meso-2,6-diaminopimelate + ATP = UDP-N-acetyl-alpha-D-muramoyl-L-alanyl-gamma-D-glutamyl-meso-2,6-diaminopimelate + ADP + phosphate + H(+)</text>
        <dbReference type="Rhea" id="RHEA:23676"/>
        <dbReference type="ChEBI" id="CHEBI:15378"/>
        <dbReference type="ChEBI" id="CHEBI:30616"/>
        <dbReference type="ChEBI" id="CHEBI:43474"/>
        <dbReference type="ChEBI" id="CHEBI:57791"/>
        <dbReference type="ChEBI" id="CHEBI:83900"/>
        <dbReference type="ChEBI" id="CHEBI:83905"/>
        <dbReference type="ChEBI" id="CHEBI:456216"/>
        <dbReference type="EC" id="6.3.2.13"/>
    </reaction>
</comment>
<dbReference type="GO" id="GO:0009252">
    <property type="term" value="P:peptidoglycan biosynthetic process"/>
    <property type="evidence" value="ECO:0007669"/>
    <property type="project" value="UniProtKB-UniRule"/>
</dbReference>
<feature type="domain" description="Mur ligase central" evidence="11">
    <location>
        <begin position="114"/>
        <end position="316"/>
    </location>
</feature>
<comment type="function">
    <text evidence="7">Catalyzes the addition of meso-diaminopimelic acid to the nucleotide precursor UDP-N-acetylmuramoyl-L-alanyl-D-glutamate (UMAG) in the biosynthesis of bacterial cell-wall peptidoglycan.</text>
</comment>
<dbReference type="GO" id="GO:0005737">
    <property type="term" value="C:cytoplasm"/>
    <property type="evidence" value="ECO:0007669"/>
    <property type="project" value="UniProtKB-SubCell"/>
</dbReference>
<gene>
    <name evidence="7" type="primary">murE</name>
    <name evidence="12" type="ORF">CK501_12155</name>
</gene>
<comment type="cofactor">
    <cofactor evidence="7">
        <name>Mg(2+)</name>
        <dbReference type="ChEBI" id="CHEBI:18420"/>
    </cofactor>
</comment>
<feature type="modified residue" description="N6-carboxylysine" evidence="7">
    <location>
        <position position="225"/>
    </location>
</feature>
<feature type="domain" description="Mur ligase N-terminal catalytic" evidence="9">
    <location>
        <begin position="26"/>
        <end position="101"/>
    </location>
</feature>
<evidence type="ECO:0000256" key="4">
    <source>
        <dbReference type="ARBA" id="ARBA00022984"/>
    </source>
</evidence>
<dbReference type="Gene3D" id="3.40.1390.10">
    <property type="entry name" value="MurE/MurF, N-terminal domain"/>
    <property type="match status" value="1"/>
</dbReference>
<accession>A0A2A2F5R6</accession>
<feature type="binding site" evidence="7">
    <location>
        <position position="33"/>
    </location>
    <ligand>
        <name>UDP-N-acetyl-alpha-D-muramoyl-L-alanyl-D-glutamate</name>
        <dbReference type="ChEBI" id="CHEBI:83900"/>
    </ligand>
</feature>
<evidence type="ECO:0000256" key="8">
    <source>
        <dbReference type="RuleBase" id="RU004135"/>
    </source>
</evidence>
<dbReference type="InterPro" id="IPR035911">
    <property type="entry name" value="MurE/MurF_N"/>
</dbReference>
<keyword evidence="5 7" id="KW-0131">Cell cycle</keyword>
<dbReference type="SUPFAM" id="SSF53623">
    <property type="entry name" value="MurD-like peptide ligases, catalytic domain"/>
    <property type="match status" value="1"/>
</dbReference>
<name>A0A2A2F5R6_9GAMM</name>
<dbReference type="InterPro" id="IPR005761">
    <property type="entry name" value="UDP-N-AcMur-Glu-dNH2Pim_ligase"/>
</dbReference>
<dbReference type="EMBL" id="NSKD01000005">
    <property type="protein sequence ID" value="PAU79945.1"/>
    <property type="molecule type" value="Genomic_DNA"/>
</dbReference>
<dbReference type="RefSeq" id="WP_095618013.1">
    <property type="nucleotide sequence ID" value="NZ_NSKD01000005.1"/>
</dbReference>
<keyword evidence="13" id="KW-1185">Reference proteome</keyword>
<dbReference type="Pfam" id="PF02875">
    <property type="entry name" value="Mur_ligase_C"/>
    <property type="match status" value="1"/>
</dbReference>
<dbReference type="GO" id="GO:0000287">
    <property type="term" value="F:magnesium ion binding"/>
    <property type="evidence" value="ECO:0007669"/>
    <property type="project" value="UniProtKB-UniRule"/>
</dbReference>
<keyword evidence="6 7" id="KW-0961">Cell wall biogenesis/degradation</keyword>
<comment type="similarity">
    <text evidence="1 7">Belongs to the MurCDEF family. MurE subfamily.</text>
</comment>
<keyword evidence="3 7" id="KW-0133">Cell shape</keyword>
<evidence type="ECO:0000256" key="2">
    <source>
        <dbReference type="ARBA" id="ARBA00022618"/>
    </source>
</evidence>
<dbReference type="HAMAP" id="MF_00208">
    <property type="entry name" value="MurE"/>
    <property type="match status" value="1"/>
</dbReference>
<keyword evidence="7" id="KW-0547">Nucleotide-binding</keyword>
<feature type="binding site" evidence="7">
    <location>
        <position position="462"/>
    </location>
    <ligand>
        <name>meso-2,6-diaminopimelate</name>
        <dbReference type="ChEBI" id="CHEBI:57791"/>
    </ligand>
</feature>
<keyword evidence="7" id="KW-0460">Magnesium</keyword>
<dbReference type="InterPro" id="IPR036615">
    <property type="entry name" value="Mur_ligase_C_dom_sf"/>
</dbReference>
<dbReference type="SUPFAM" id="SSF63418">
    <property type="entry name" value="MurE/MurF N-terminal domain"/>
    <property type="match status" value="1"/>
</dbReference>
<feature type="binding site" evidence="7">
    <location>
        <begin position="411"/>
        <end position="414"/>
    </location>
    <ligand>
        <name>meso-2,6-diaminopimelate</name>
        <dbReference type="ChEBI" id="CHEBI:57791"/>
    </ligand>
</feature>
<evidence type="ECO:0000256" key="6">
    <source>
        <dbReference type="ARBA" id="ARBA00023316"/>
    </source>
</evidence>
<dbReference type="GO" id="GO:0005524">
    <property type="term" value="F:ATP binding"/>
    <property type="evidence" value="ECO:0007669"/>
    <property type="project" value="UniProtKB-UniRule"/>
</dbReference>
<dbReference type="Gene3D" id="3.40.1190.10">
    <property type="entry name" value="Mur-like, catalytic domain"/>
    <property type="match status" value="1"/>
</dbReference>